<feature type="region of interest" description="Disordered" evidence="1">
    <location>
        <begin position="941"/>
        <end position="1116"/>
    </location>
</feature>
<keyword evidence="4" id="KW-1185">Reference proteome</keyword>
<feature type="compositionally biased region" description="Basic residues" evidence="1">
    <location>
        <begin position="990"/>
        <end position="1003"/>
    </location>
</feature>
<dbReference type="InParanoid" id="E0VS85"/>
<evidence type="ECO:0000313" key="4">
    <source>
        <dbReference type="Proteomes" id="UP000009046"/>
    </source>
</evidence>
<dbReference type="KEGG" id="phu:Phum_PHUM413340"/>
<feature type="compositionally biased region" description="Low complexity" evidence="1">
    <location>
        <begin position="879"/>
        <end position="892"/>
    </location>
</feature>
<feature type="compositionally biased region" description="Basic and acidic residues" evidence="1">
    <location>
        <begin position="941"/>
        <end position="975"/>
    </location>
</feature>
<dbReference type="EnsemblMetazoa" id="PHUM413340-RA">
    <property type="protein sequence ID" value="PHUM413340-PA"/>
    <property type="gene ID" value="PHUM413340"/>
</dbReference>
<feature type="compositionally biased region" description="Basic residues" evidence="1">
    <location>
        <begin position="1592"/>
        <end position="1603"/>
    </location>
</feature>
<feature type="compositionally biased region" description="Basic and acidic residues" evidence="1">
    <location>
        <begin position="1045"/>
        <end position="1055"/>
    </location>
</feature>
<feature type="compositionally biased region" description="Basic and acidic residues" evidence="1">
    <location>
        <begin position="1531"/>
        <end position="1542"/>
    </location>
</feature>
<feature type="region of interest" description="Disordered" evidence="1">
    <location>
        <begin position="1"/>
        <end position="22"/>
    </location>
</feature>
<dbReference type="EMBL" id="DS235745">
    <property type="protein sequence ID" value="EEB16241.1"/>
    <property type="molecule type" value="Genomic_DNA"/>
</dbReference>
<feature type="compositionally biased region" description="Basic and acidic residues" evidence="1">
    <location>
        <begin position="293"/>
        <end position="302"/>
    </location>
</feature>
<feature type="compositionally biased region" description="Basic residues" evidence="1">
    <location>
        <begin position="1991"/>
        <end position="2003"/>
    </location>
</feature>
<protein>
    <submittedName>
        <fullName evidence="2">Cytadherence high molecular weight protein, putative</fullName>
    </submittedName>
</protein>
<dbReference type="RefSeq" id="XP_002428979.1">
    <property type="nucleotide sequence ID" value="XM_002428934.1"/>
</dbReference>
<feature type="compositionally biased region" description="Low complexity" evidence="1">
    <location>
        <begin position="1004"/>
        <end position="1023"/>
    </location>
</feature>
<reference evidence="3" key="3">
    <citation type="submission" date="2021-02" db="UniProtKB">
        <authorList>
            <consortium name="EnsemblMetazoa"/>
        </authorList>
    </citation>
    <scope>IDENTIFICATION</scope>
    <source>
        <strain evidence="3">USDA</strain>
    </source>
</reference>
<feature type="compositionally biased region" description="Basic and acidic residues" evidence="1">
    <location>
        <begin position="338"/>
        <end position="353"/>
    </location>
</feature>
<dbReference type="HOGENOM" id="CLU_229546_0_0_1"/>
<evidence type="ECO:0000313" key="3">
    <source>
        <dbReference type="EnsemblMetazoa" id="PHUM413340-PA"/>
    </source>
</evidence>
<feature type="compositionally biased region" description="Polar residues" evidence="1">
    <location>
        <begin position="1"/>
        <end position="10"/>
    </location>
</feature>
<feature type="compositionally biased region" description="Pro residues" evidence="1">
    <location>
        <begin position="2319"/>
        <end position="2331"/>
    </location>
</feature>
<dbReference type="EMBL" id="AAZO01005079">
    <property type="status" value="NOT_ANNOTATED_CDS"/>
    <property type="molecule type" value="Genomic_DNA"/>
</dbReference>
<evidence type="ECO:0000256" key="1">
    <source>
        <dbReference type="SAM" id="MobiDB-lite"/>
    </source>
</evidence>
<feature type="region of interest" description="Disordered" evidence="1">
    <location>
        <begin position="640"/>
        <end position="671"/>
    </location>
</feature>
<feature type="compositionally biased region" description="Basic and acidic residues" evidence="1">
    <location>
        <begin position="1142"/>
        <end position="1153"/>
    </location>
</feature>
<accession>E0VS85</accession>
<sequence>MESPIQFSNSPKKEISKRKNSLSSFTSNYDFSQENLDDISHSVNVSLNDVNSVSLILSPKNKELPSSPSDSLKNTQYPTLSSDKLRIFLPSNISPTEIPLPENPSSENKDNYFPLTSSISSSYDIESKLIESPNFFSSVQNDFGESVVDENKLLDSYKYSPSKVESDDDNQDFNALKPKVLGKEQAKKRLMAFSLTKQPNVVKKQVKTNILLKNIKEKPPNPNKSSGVQEQFRATISEIEEEKRKLLQNLPNYYISKMNELAKATESIAVSSVSSDKNSFKKDDSVSNNSGELSDKDNETYKKSSKRKRSRTRSRSRGRSHRRSRSRSRSKQKKKNDSRKNKESSRSKKENRNKSRSPSLGGTMESNQDKKNLNTLPKIKKLPDNWKSFKESNSPCSKYDFKPIYNYLKKEPKMMSPLRAKPANYGTDPPYFDEKIIKYTKSKPMLIWSENPRHASQFYMPRTMLLENCDSSSLKILQSIINNETNFKDTFKKENSTTRNWYPVSNLFLQPSNRELDVNNVENLEFDSKSSSLLVCKESTRQKTPNDKIDSFVKKESLNSIKNKEKSSAEKRVNLVNDSYLSEDEADTLKIKEMVVGNVKVQLDLDLNSVKVRSKWDSDYEGENSEKEGVIRTEVDMEIATSEEDNDNISTAPKEIETPKSADVNPSNQMSESVQGVNYNQSCNVFNEAIVKSETILTNASNQASENLASEYEEFLKMVSFDSNVNENTDKIEKAPEESSQPEKLKISNSEIEQNEKENFKIQDTDWDKESDHEEKLKTQVTNSIKSTGSDLFLTNENNAEIKIKEDNKKADVEKVNKKEKLDKMSNKEKNLKYESTSSSDDSSSDFYESESETESDKSKTSKKKKKKINKTKKKNKNDSSTSESESSSDSYYENKKSKKKKAKKKKPMKKISSYADSDDEKSDAFLRHLKFKNDLLLRKIEETDAFIEKNKGEKKQKRDNESKSDDKNSFDKLNKNKKSKKSESTSKEKSKKSLKSAKKSKSTKGSSSSSSDESDSTDSSGKSPRKKDKTKGKKKRSTSNTSDSDGKTETDYKKQNYVGNLDDVKYLKSLENINEKIKKGKQNKRYASSDSDSESSASDKNKKPNDEKFKTKITEDLDKENAYNSGWRENFLLQDSFDKSNRLNFTDREPGWKRTTPVKVSKKKKKKELKEDDWETSSSDDYSDAERENKKGWSNVASSDVKQSDKMAENFNIFNGKEKFNLSGFEQSFDSRSIVNSSEIPVPSAFAAMKNSLSNFSFNENSFCSFGQELSRDFFLTEQSISNATEIRDDGNVVSTSSELRPFQSVGKQNEMSVHSKSELYSPGHSYSEASDLEDGNKPEKRTVSKDEVYDPLNTDSETSAENADVELNKIPLPRITDIILPGETRFAEDVCKFSALSNNKSTAEDVISSNSKQCSSPDKSFPQSDNVIPLSTVLLQDSYKSSLKKQVINVKPQQKLISKAASVFQDESDEENVDINNKKGQLEITSHNEIFEKSEKQLKEDVNCKLQNADLLKLDDKEKLESEKSLELNEKIREKNDNLLRQRQRSISKEKTETSSSSSSSHRKRKKRSLSKEDGDDKSRRKDKGSGKEKKSRKSSKNRKSRTPEPSYKTNKKADKREIRSDSFEIEPLKGSSDYKDLEETVRPIPVLTGLNTSSDCHFWNKSHLVGYSSVELSDSARNLIDSSESFDIYPSDEVKFRNNNYDKISADHHYKESHDKFSGSKSKEERRRKERRSKSKSLSPKRRNRSRTPDKRKSPRVRSPRRRSPKRRDRSSYSPRRRSPKRKSPMRRYRCSKSPDRRRKSRSRSPRKRNSQSLSPKRRDSPRKRNSSARGYSPRRSVSPRNENRFSQHYSESFRNKISVIERMSEDSKVNSNSTSFSRMSDDIINETDMNFYGREYPPRDFGYSDDLTGGNLITVKNHEFEKPNSPERLSLDQRIELELGVSMGSNSQGPNDQYHICKQFQDINSGHYSNSYNCENNHSGGSEFYQNHHHHHHHHHHHPASANSDFNSQYYNGQQQNVGYGSFQPYAGNSQSAQGSMLQVGNIVEVIPSVQQSSVQSSPNKNTCHQIMQVGNVLQVVPSQKPVQGSPMAFNSANNSFGTPVNTSPVPPAKTQKATAVVAPSSVVSTPNPEAIINPLIKAIQLEREKRKKEKEKRKMEREARRKARQLRREAKLMSVNEKLKKSVQDEGLMLGQEVDDDELMDGLDLPSPPIPVEIITVSSPNTLPPAGKGILITAGFMPKPPSEKKEVKFADGICPGEGTSTSGGEENAPPSPKPKLPKEKRYKKKKTKVKKKVKVQIIRQIIQSEGDDEEDDLSPPPPPPGDPPPVFFARFPFVGDAQFPVYQSQTTTTTTLTTVQYPAQTF</sequence>
<feature type="compositionally biased region" description="Basic and acidic residues" evidence="1">
    <location>
        <begin position="800"/>
        <end position="833"/>
    </location>
</feature>
<feature type="region of interest" description="Disordered" evidence="1">
    <location>
        <begin position="1299"/>
        <end position="1366"/>
    </location>
</feature>
<feature type="compositionally biased region" description="Basic and acidic residues" evidence="1">
    <location>
        <begin position="1710"/>
        <end position="1730"/>
    </location>
</feature>
<dbReference type="STRING" id="121224.E0VS85"/>
<feature type="region of interest" description="Disordered" evidence="1">
    <location>
        <begin position="1710"/>
        <end position="1853"/>
    </location>
</feature>
<feature type="compositionally biased region" description="Basic residues" evidence="1">
    <location>
        <begin position="1731"/>
        <end position="1749"/>
    </location>
</feature>
<dbReference type="CTD" id="8234302"/>
<feature type="compositionally biased region" description="Basic and acidic residues" evidence="1">
    <location>
        <begin position="754"/>
        <end position="778"/>
    </location>
</feature>
<feature type="compositionally biased region" description="Polar residues" evidence="1">
    <location>
        <begin position="1307"/>
        <end position="1316"/>
    </location>
</feature>
<feature type="compositionally biased region" description="Low complexity" evidence="1">
    <location>
        <begin position="2261"/>
        <end position="2271"/>
    </location>
</feature>
<feature type="compositionally biased region" description="Polar residues" evidence="1">
    <location>
        <begin position="779"/>
        <end position="799"/>
    </location>
</feature>
<gene>
    <name evidence="3" type="primary">8234302</name>
    <name evidence="2" type="ORF">Phum_PHUM413340</name>
</gene>
<feature type="compositionally biased region" description="Basic and acidic residues" evidence="1">
    <location>
        <begin position="1098"/>
        <end position="1116"/>
    </location>
</feature>
<reference evidence="2" key="1">
    <citation type="submission" date="2007-04" db="EMBL/GenBank/DDBJ databases">
        <title>Annotation of Pediculus humanus corporis strain USDA.</title>
        <authorList>
            <person name="Kirkness E."/>
            <person name="Hannick L."/>
            <person name="Hass B."/>
            <person name="Bruggner R."/>
            <person name="Lawson D."/>
            <person name="Bidwell S."/>
            <person name="Joardar V."/>
            <person name="Caler E."/>
            <person name="Walenz B."/>
            <person name="Inman J."/>
            <person name="Schobel S."/>
            <person name="Galinsky K."/>
            <person name="Amedeo P."/>
            <person name="Strausberg R."/>
        </authorList>
    </citation>
    <scope>NUCLEOTIDE SEQUENCE</scope>
    <source>
        <strain evidence="2">USDA</strain>
    </source>
</reference>
<feature type="compositionally biased region" description="Basic residues" evidence="1">
    <location>
        <begin position="2283"/>
        <end position="2299"/>
    </location>
</feature>
<organism>
    <name type="scientific">Pediculus humanus subsp. corporis</name>
    <name type="common">Body louse</name>
    <dbReference type="NCBI Taxonomy" id="121224"/>
    <lineage>
        <taxon>Eukaryota</taxon>
        <taxon>Metazoa</taxon>
        <taxon>Ecdysozoa</taxon>
        <taxon>Arthropoda</taxon>
        <taxon>Hexapoda</taxon>
        <taxon>Insecta</taxon>
        <taxon>Pterygota</taxon>
        <taxon>Neoptera</taxon>
        <taxon>Paraneoptera</taxon>
        <taxon>Psocodea</taxon>
        <taxon>Troctomorpha</taxon>
        <taxon>Phthiraptera</taxon>
        <taxon>Anoplura</taxon>
        <taxon>Pediculidae</taxon>
        <taxon>Pediculus</taxon>
    </lineage>
</organism>
<feature type="compositionally biased region" description="Basic residues" evidence="1">
    <location>
        <begin position="1756"/>
        <end position="1813"/>
    </location>
</feature>
<feature type="region of interest" description="Disordered" evidence="1">
    <location>
        <begin position="272"/>
        <end position="377"/>
    </location>
</feature>
<feature type="compositionally biased region" description="Basic and acidic residues" evidence="1">
    <location>
        <begin position="1336"/>
        <end position="1350"/>
    </location>
</feature>
<name>E0VS85_PEDHC</name>
<feature type="region of interest" description="Disordered" evidence="1">
    <location>
        <begin position="1987"/>
        <end position="2017"/>
    </location>
</feature>
<feature type="region of interest" description="Disordered" evidence="1">
    <location>
        <begin position="1142"/>
        <end position="1200"/>
    </location>
</feature>
<feature type="compositionally biased region" description="Basic and acidic residues" evidence="1">
    <location>
        <begin position="1572"/>
        <end position="1591"/>
    </location>
</feature>
<feature type="compositionally biased region" description="Basic and acidic residues" evidence="1">
    <location>
        <begin position="732"/>
        <end position="746"/>
    </location>
</feature>
<feature type="region of interest" description="Disordered" evidence="1">
    <location>
        <begin position="1531"/>
        <end position="1642"/>
    </location>
</feature>
<dbReference type="OMA" id="VQPVYNY"/>
<feature type="compositionally biased region" description="Polar residues" evidence="1">
    <location>
        <begin position="1842"/>
        <end position="1853"/>
    </location>
</feature>
<dbReference type="Proteomes" id="UP000009046">
    <property type="component" value="Unassembled WGS sequence"/>
</dbReference>
<feature type="compositionally biased region" description="Basic and acidic residues" evidence="1">
    <location>
        <begin position="1063"/>
        <end position="1078"/>
    </location>
</feature>
<feature type="region of interest" description="Disordered" evidence="1">
    <location>
        <begin position="732"/>
        <end position="923"/>
    </location>
</feature>
<feature type="region of interest" description="Disordered" evidence="1">
    <location>
        <begin position="2150"/>
        <end position="2171"/>
    </location>
</feature>
<feature type="compositionally biased region" description="Basic and acidic residues" evidence="1">
    <location>
        <begin position="1614"/>
        <end position="1625"/>
    </location>
</feature>
<feature type="compositionally biased region" description="Basic residues" evidence="1">
    <location>
        <begin position="897"/>
        <end position="910"/>
    </location>
</feature>
<dbReference type="GeneID" id="8234302"/>
<feature type="compositionally biased region" description="Basic residues" evidence="1">
    <location>
        <begin position="861"/>
        <end position="876"/>
    </location>
</feature>
<reference evidence="2" key="2">
    <citation type="submission" date="2007-04" db="EMBL/GenBank/DDBJ databases">
        <title>The genome of the human body louse.</title>
        <authorList>
            <consortium name="The Human Body Louse Genome Consortium"/>
            <person name="Kirkness E."/>
            <person name="Walenz B."/>
            <person name="Hass B."/>
            <person name="Bruggner R."/>
            <person name="Strausberg R."/>
        </authorList>
    </citation>
    <scope>NUCLEOTIDE SEQUENCE</scope>
    <source>
        <strain evidence="2">USDA</strain>
    </source>
</reference>
<feature type="compositionally biased region" description="Low complexity" evidence="1">
    <location>
        <begin position="834"/>
        <end position="847"/>
    </location>
</feature>
<dbReference type="eggNOG" id="ENOG502TAZ5">
    <property type="taxonomic scope" value="Eukaryota"/>
</dbReference>
<proteinExistence type="predicted"/>
<feature type="region of interest" description="Disordered" evidence="1">
    <location>
        <begin position="2247"/>
        <end position="2335"/>
    </location>
</feature>
<feature type="compositionally biased region" description="Basic residues" evidence="1">
    <location>
        <begin position="303"/>
        <end position="337"/>
    </location>
</feature>
<feature type="compositionally biased region" description="Basic residues" evidence="1">
    <location>
        <begin position="1024"/>
        <end position="1038"/>
    </location>
</feature>
<evidence type="ECO:0000313" key="2">
    <source>
        <dbReference type="EMBL" id="EEB16241.1"/>
    </source>
</evidence>
<dbReference type="VEuPathDB" id="VectorBase:PHUM413340"/>